<comment type="cofactor">
    <cofactor evidence="14">
        <name>Mg(2+)</name>
        <dbReference type="ChEBI" id="CHEBI:18420"/>
    </cofactor>
    <cofactor evidence="14">
        <name>Mn(2+)</name>
        <dbReference type="ChEBI" id="CHEBI:29035"/>
    </cofactor>
</comment>
<comment type="caution">
    <text evidence="14">Lacks conserved residue(s) required for the propagation of feature annotation.</text>
</comment>
<dbReference type="GO" id="GO:0006260">
    <property type="term" value="P:DNA replication"/>
    <property type="evidence" value="ECO:0007669"/>
    <property type="project" value="UniProtKB-KW"/>
</dbReference>
<evidence type="ECO:0000256" key="14">
    <source>
        <dbReference type="HAMAP-Rule" id="MF_01588"/>
    </source>
</evidence>
<dbReference type="PANTHER" id="PTHR23389:SF9">
    <property type="entry name" value="DNA LIGASE"/>
    <property type="match status" value="1"/>
</dbReference>
<feature type="binding site" evidence="14">
    <location>
        <begin position="83"/>
        <end position="84"/>
    </location>
    <ligand>
        <name>NAD(+)</name>
        <dbReference type="ChEBI" id="CHEBI:57540"/>
    </ligand>
</feature>
<evidence type="ECO:0000256" key="3">
    <source>
        <dbReference type="ARBA" id="ARBA00013308"/>
    </source>
</evidence>
<dbReference type="GO" id="GO:0003677">
    <property type="term" value="F:DNA binding"/>
    <property type="evidence" value="ECO:0007669"/>
    <property type="project" value="InterPro"/>
</dbReference>
<dbReference type="Gene3D" id="1.10.150.20">
    <property type="entry name" value="5' to 3' exonuclease, C-terminal subdomain"/>
    <property type="match status" value="2"/>
</dbReference>
<evidence type="ECO:0000256" key="1">
    <source>
        <dbReference type="ARBA" id="ARBA00004067"/>
    </source>
</evidence>
<comment type="caution">
    <text evidence="16">The sequence shown here is derived from an EMBL/GenBank/DDBJ whole genome shotgun (WGS) entry which is preliminary data.</text>
</comment>
<dbReference type="InterPro" id="IPR012340">
    <property type="entry name" value="NA-bd_OB-fold"/>
</dbReference>
<dbReference type="InterPro" id="IPR013839">
    <property type="entry name" value="DNAligase_adenylation"/>
</dbReference>
<dbReference type="InterPro" id="IPR004150">
    <property type="entry name" value="NAD_DNA_ligase_OB"/>
</dbReference>
<dbReference type="InterPro" id="IPR018239">
    <property type="entry name" value="DNA_ligase_AS"/>
</dbReference>
<dbReference type="Proteomes" id="UP000230251">
    <property type="component" value="Unassembled WGS sequence"/>
</dbReference>
<dbReference type="NCBIfam" id="TIGR00575">
    <property type="entry name" value="dnlj"/>
    <property type="match status" value="1"/>
</dbReference>
<dbReference type="InterPro" id="IPR003583">
    <property type="entry name" value="Hlx-hairpin-Hlx_DNA-bd_motif"/>
</dbReference>
<proteinExistence type="inferred from homology"/>
<evidence type="ECO:0000256" key="5">
    <source>
        <dbReference type="ARBA" id="ARBA00022705"/>
    </source>
</evidence>
<feature type="binding site" evidence="14">
    <location>
        <position position="333"/>
    </location>
    <ligand>
        <name>NAD(+)</name>
        <dbReference type="ChEBI" id="CHEBI:57540"/>
    </ligand>
</feature>
<sequence>MTKNEARKRAQKLREVIEYHRYLYHVLDTQEISDGALDSLKHELYELEQRFPELVRKDSPTQRVGGKPLDKFDKIRHRHKMYSMEDVFSAEEFESWKNRIEKIAKKKDFDFYLMTKIDGLAVSLIYDSGVLMTAATRGDGMIGEDVTQNIRTIEAIPLKLRIPNEAEIKQLKKDFKISESIAKFLATLNGRIEVRGEVYIPKKDFDKLNRVLKKKGEKTFVNPRNLSAGSIRQLDPKVTAARPLNFKAWHIDDIGQGTQEIGMEILRLIGFKVARGERAEQIKDIKSYFEHIAKKREKLDYWIDGLVIRVNDHELYEKLGVVGKTPRGIIAWKFPPEEATTKVTSVDWFVGRTGKLTPVATVEPTFVAGTTVTHATLHNPDEIKRLGIKIGDTVILTKAGDIIPKITGVLEKLRTGSEVSIGVPRKCPVCDSYVERKGKNIDLYCANRKCFSMEKERILHAVRAFDIMGLGGRSIERFINEGILTSPVDLFKLQISDIKNLDGFGEVSAKKIVEEIADKKEITLPKFIVALSIPNVGEETAFALAREFAAINKLAKAKLEDLIKVSDVGEIVAKSVVDFFVDEKNKRMITDFESVGIKIKAQAQVSKKLQGKTFVLTGSLDSLSRDDAKEKIRALGGDVSSSVSKKTDYVVAGTEPGSKLDKAQKLGVRILSEKEFLQIL</sequence>
<evidence type="ECO:0000256" key="10">
    <source>
        <dbReference type="ARBA" id="ARBA00023027"/>
    </source>
</evidence>
<feature type="binding site" evidence="14">
    <location>
        <position position="427"/>
    </location>
    <ligand>
        <name>Zn(2+)</name>
        <dbReference type="ChEBI" id="CHEBI:29105"/>
    </ligand>
</feature>
<dbReference type="Pfam" id="PF03120">
    <property type="entry name" value="OB_DNA_ligase"/>
    <property type="match status" value="1"/>
</dbReference>
<comment type="function">
    <text evidence="1 14">DNA ligase that catalyzes the formation of phosphodiester linkages between 5'-phosphoryl and 3'-hydroxyl groups in double-stranded DNA using NAD as a coenzyme and as the energy source for the reaction. It is essential for DNA replication and repair of damaged DNA.</text>
</comment>
<comment type="catalytic activity">
    <reaction evidence="12 14">
        <text>NAD(+) + (deoxyribonucleotide)n-3'-hydroxyl + 5'-phospho-(deoxyribonucleotide)m = (deoxyribonucleotide)n+m + AMP + beta-nicotinamide D-nucleotide.</text>
        <dbReference type="EC" id="6.5.1.2"/>
    </reaction>
</comment>
<dbReference type="CDD" id="cd00114">
    <property type="entry name" value="LIGANc"/>
    <property type="match status" value="1"/>
</dbReference>
<keyword evidence="8 14" id="KW-0862">Zinc</keyword>
<dbReference type="InterPro" id="IPR013840">
    <property type="entry name" value="DNAligase_N"/>
</dbReference>
<keyword evidence="5 14" id="KW-0235">DNA replication</keyword>
<dbReference type="SUPFAM" id="SSF52113">
    <property type="entry name" value="BRCT domain"/>
    <property type="match status" value="1"/>
</dbReference>
<dbReference type="GO" id="GO:0006281">
    <property type="term" value="P:DNA repair"/>
    <property type="evidence" value="ECO:0007669"/>
    <property type="project" value="UniProtKB-KW"/>
</dbReference>
<keyword evidence="11 14" id="KW-0234">DNA repair</keyword>
<evidence type="ECO:0000313" key="17">
    <source>
        <dbReference type="Proteomes" id="UP000230251"/>
    </source>
</evidence>
<evidence type="ECO:0000256" key="13">
    <source>
        <dbReference type="ARBA" id="ARBA00060881"/>
    </source>
</evidence>
<evidence type="ECO:0000256" key="11">
    <source>
        <dbReference type="ARBA" id="ARBA00023204"/>
    </source>
</evidence>
<dbReference type="HAMAP" id="MF_01588">
    <property type="entry name" value="DNA_ligase_A"/>
    <property type="match status" value="1"/>
</dbReference>
<dbReference type="PROSITE" id="PS01055">
    <property type="entry name" value="DNA_LIGASE_N1"/>
    <property type="match status" value="1"/>
</dbReference>
<evidence type="ECO:0000256" key="12">
    <source>
        <dbReference type="ARBA" id="ARBA00034005"/>
    </source>
</evidence>
<dbReference type="NCBIfam" id="NF005932">
    <property type="entry name" value="PRK07956.1"/>
    <property type="match status" value="1"/>
</dbReference>
<dbReference type="AlphaFoldDB" id="A0A2M8EN80"/>
<dbReference type="Gene3D" id="6.20.10.30">
    <property type="match status" value="1"/>
</dbReference>
<gene>
    <name evidence="14" type="primary">ligA</name>
    <name evidence="16" type="ORF">CO057_04130</name>
</gene>
<feature type="domain" description="BRCT" evidence="15">
    <location>
        <begin position="604"/>
        <end position="680"/>
    </location>
</feature>
<dbReference type="EMBL" id="PFSI01000063">
    <property type="protein sequence ID" value="PJC24190.1"/>
    <property type="molecule type" value="Genomic_DNA"/>
</dbReference>
<dbReference type="InterPro" id="IPR041663">
    <property type="entry name" value="DisA/LigA_HHH"/>
</dbReference>
<dbReference type="Pfam" id="PF01653">
    <property type="entry name" value="DNA_ligase_aden"/>
    <property type="match status" value="2"/>
</dbReference>
<reference evidence="17" key="1">
    <citation type="submission" date="2017-09" db="EMBL/GenBank/DDBJ databases">
        <title>Depth-based differentiation of microbial function through sediment-hosted aquifers and enrichment of novel symbionts in the deep terrestrial subsurface.</title>
        <authorList>
            <person name="Probst A.J."/>
            <person name="Ladd B."/>
            <person name="Jarett J.K."/>
            <person name="Geller-Mcgrath D.E."/>
            <person name="Sieber C.M.K."/>
            <person name="Emerson J.B."/>
            <person name="Anantharaman K."/>
            <person name="Thomas B.C."/>
            <person name="Malmstrom R."/>
            <person name="Stieglmeier M."/>
            <person name="Klingl A."/>
            <person name="Woyke T."/>
            <person name="Ryan C.M."/>
            <person name="Banfield J.F."/>
        </authorList>
    </citation>
    <scope>NUCLEOTIDE SEQUENCE [LARGE SCALE GENOMIC DNA]</scope>
</reference>
<dbReference type="Gene3D" id="2.40.50.140">
    <property type="entry name" value="Nucleic acid-binding proteins"/>
    <property type="match status" value="1"/>
</dbReference>
<dbReference type="GO" id="GO:0003911">
    <property type="term" value="F:DNA ligase (NAD+) activity"/>
    <property type="evidence" value="ECO:0007669"/>
    <property type="project" value="UniProtKB-UniRule"/>
</dbReference>
<dbReference type="PIRSF" id="PIRSF001604">
    <property type="entry name" value="LigA"/>
    <property type="match status" value="1"/>
</dbReference>
<dbReference type="InterPro" id="IPR001357">
    <property type="entry name" value="BRCT_dom"/>
</dbReference>
<dbReference type="SUPFAM" id="SSF50249">
    <property type="entry name" value="Nucleic acid-binding proteins"/>
    <property type="match status" value="1"/>
</dbReference>
<dbReference type="Gene3D" id="1.10.287.610">
    <property type="entry name" value="Helix hairpin bin"/>
    <property type="match status" value="1"/>
</dbReference>
<dbReference type="SMART" id="SM00532">
    <property type="entry name" value="LIGANc"/>
    <property type="match status" value="1"/>
</dbReference>
<dbReference type="EC" id="6.5.1.2" evidence="2 14"/>
<dbReference type="PROSITE" id="PS50172">
    <property type="entry name" value="BRCT"/>
    <property type="match status" value="1"/>
</dbReference>
<keyword evidence="14" id="KW-0464">Manganese</keyword>
<keyword evidence="9 14" id="KW-0460">Magnesium</keyword>
<feature type="binding site" evidence="14">
    <location>
        <position position="430"/>
    </location>
    <ligand>
        <name>Zn(2+)</name>
        <dbReference type="ChEBI" id="CHEBI:29105"/>
    </ligand>
</feature>
<dbReference type="SMART" id="SM00278">
    <property type="entry name" value="HhH1"/>
    <property type="match status" value="3"/>
</dbReference>
<feature type="binding site" evidence="14">
    <location>
        <position position="197"/>
    </location>
    <ligand>
        <name>NAD(+)</name>
        <dbReference type="ChEBI" id="CHEBI:57540"/>
    </ligand>
</feature>
<evidence type="ECO:0000313" key="16">
    <source>
        <dbReference type="EMBL" id="PJC24190.1"/>
    </source>
</evidence>
<keyword evidence="10 14" id="KW-0520">NAD</keyword>
<dbReference type="InterPro" id="IPR010994">
    <property type="entry name" value="RuvA_2-like"/>
</dbReference>
<dbReference type="FunFam" id="2.40.50.140:FF:000012">
    <property type="entry name" value="DNA ligase"/>
    <property type="match status" value="1"/>
</dbReference>
<feature type="binding site" evidence="14">
    <location>
        <position position="137"/>
    </location>
    <ligand>
        <name>NAD(+)</name>
        <dbReference type="ChEBI" id="CHEBI:57540"/>
    </ligand>
</feature>
<dbReference type="InterPro" id="IPR001679">
    <property type="entry name" value="DNA_ligase"/>
</dbReference>
<accession>A0A2M8EN80</accession>
<dbReference type="Pfam" id="PF12826">
    <property type="entry name" value="HHH_2"/>
    <property type="match status" value="1"/>
</dbReference>
<feature type="active site" description="N6-AMP-lysine intermediate" evidence="14">
    <location>
        <position position="116"/>
    </location>
</feature>
<name>A0A2M8EN80_9BACT</name>
<dbReference type="GO" id="GO:0005829">
    <property type="term" value="C:cytosol"/>
    <property type="evidence" value="ECO:0007669"/>
    <property type="project" value="TreeGrafter"/>
</dbReference>
<evidence type="ECO:0000259" key="15">
    <source>
        <dbReference type="PROSITE" id="PS50172"/>
    </source>
</evidence>
<protein>
    <recommendedName>
        <fullName evidence="3 14">DNA ligase</fullName>
        <ecNumber evidence="2 14">6.5.1.2</ecNumber>
    </recommendedName>
    <alternativeName>
        <fullName evidence="14">Polydeoxyribonucleotide synthase [NAD(+)]</fullName>
    </alternativeName>
</protein>
<dbReference type="GO" id="GO:0046872">
    <property type="term" value="F:metal ion binding"/>
    <property type="evidence" value="ECO:0007669"/>
    <property type="project" value="UniProtKB-KW"/>
</dbReference>
<evidence type="ECO:0000256" key="9">
    <source>
        <dbReference type="ARBA" id="ARBA00022842"/>
    </source>
</evidence>
<keyword evidence="6 14" id="KW-0479">Metal-binding</keyword>
<dbReference type="PANTHER" id="PTHR23389">
    <property type="entry name" value="CHROMOSOME TRANSMISSION FIDELITY FACTOR 18"/>
    <property type="match status" value="1"/>
</dbReference>
<feature type="binding site" evidence="14">
    <location>
        <position position="445"/>
    </location>
    <ligand>
        <name>Zn(2+)</name>
        <dbReference type="ChEBI" id="CHEBI:29105"/>
    </ligand>
</feature>
<dbReference type="CDD" id="cd17748">
    <property type="entry name" value="BRCT_DNA_ligase_like"/>
    <property type="match status" value="1"/>
</dbReference>
<dbReference type="Pfam" id="PF00533">
    <property type="entry name" value="BRCT"/>
    <property type="match status" value="1"/>
</dbReference>
<evidence type="ECO:0000256" key="4">
    <source>
        <dbReference type="ARBA" id="ARBA00022598"/>
    </source>
</evidence>
<evidence type="ECO:0000256" key="2">
    <source>
        <dbReference type="ARBA" id="ARBA00012722"/>
    </source>
</evidence>
<feature type="binding site" evidence="14">
    <location>
        <position position="450"/>
    </location>
    <ligand>
        <name>Zn(2+)</name>
        <dbReference type="ChEBI" id="CHEBI:29105"/>
    </ligand>
</feature>
<dbReference type="Gene3D" id="3.30.470.30">
    <property type="entry name" value="DNA ligase/mRNA capping enzyme"/>
    <property type="match status" value="1"/>
</dbReference>
<organism evidence="16 17">
    <name type="scientific">Candidatus Uhrbacteria bacterium CG_4_9_14_0_2_um_filter_41_50</name>
    <dbReference type="NCBI Taxonomy" id="1975031"/>
    <lineage>
        <taxon>Bacteria</taxon>
        <taxon>Candidatus Uhriibacteriota</taxon>
    </lineage>
</organism>
<keyword evidence="7 14" id="KW-0227">DNA damage</keyword>
<dbReference type="Gene3D" id="3.40.50.10190">
    <property type="entry name" value="BRCT domain"/>
    <property type="match status" value="1"/>
</dbReference>
<evidence type="ECO:0000256" key="8">
    <source>
        <dbReference type="ARBA" id="ARBA00022833"/>
    </source>
</evidence>
<evidence type="ECO:0000256" key="7">
    <source>
        <dbReference type="ARBA" id="ARBA00022763"/>
    </source>
</evidence>
<dbReference type="SMART" id="SM00292">
    <property type="entry name" value="BRCT"/>
    <property type="match status" value="1"/>
</dbReference>
<evidence type="ECO:0000256" key="6">
    <source>
        <dbReference type="ARBA" id="ARBA00022723"/>
    </source>
</evidence>
<dbReference type="SUPFAM" id="SSF47781">
    <property type="entry name" value="RuvA domain 2-like"/>
    <property type="match status" value="1"/>
</dbReference>
<dbReference type="SUPFAM" id="SSF56091">
    <property type="entry name" value="DNA ligase/mRNA capping enzyme, catalytic domain"/>
    <property type="match status" value="1"/>
</dbReference>
<keyword evidence="4 14" id="KW-0436">Ligase</keyword>
<comment type="similarity">
    <text evidence="13 14">Belongs to the NAD-dependent DNA ligase family. LigA subfamily.</text>
</comment>
<dbReference type="InterPro" id="IPR036420">
    <property type="entry name" value="BRCT_dom_sf"/>
</dbReference>
<dbReference type="FunFam" id="3.40.50.10190:FF:000054">
    <property type="entry name" value="DNA ligase"/>
    <property type="match status" value="1"/>
</dbReference>